<dbReference type="EMBL" id="LS992241">
    <property type="protein sequence ID" value="SYX83157.1"/>
    <property type="molecule type" value="Genomic_DNA"/>
</dbReference>
<dbReference type="Proteomes" id="UP000304148">
    <property type="component" value="Chromosome"/>
</dbReference>
<protein>
    <submittedName>
        <fullName evidence="1">Uncharacterized protein</fullName>
    </submittedName>
</protein>
<evidence type="ECO:0000313" key="1">
    <source>
        <dbReference type="EMBL" id="SYX83157.1"/>
    </source>
</evidence>
<dbReference type="RefSeq" id="WP_138185270.1">
    <property type="nucleotide sequence ID" value="NZ_LS992241.1"/>
</dbReference>
<organism evidence="1 2">
    <name type="scientific">Paenibacillus alvei</name>
    <name type="common">Bacillus alvei</name>
    <dbReference type="NCBI Taxonomy" id="44250"/>
    <lineage>
        <taxon>Bacteria</taxon>
        <taxon>Bacillati</taxon>
        <taxon>Bacillota</taxon>
        <taxon>Bacilli</taxon>
        <taxon>Bacillales</taxon>
        <taxon>Paenibacillaceae</taxon>
        <taxon>Paenibacillus</taxon>
    </lineage>
</organism>
<accession>A0A383R7N1</accession>
<gene>
    <name evidence="1" type="ORF">PBLR_11579</name>
</gene>
<evidence type="ECO:0000313" key="2">
    <source>
        <dbReference type="Proteomes" id="UP000304148"/>
    </source>
</evidence>
<reference evidence="2" key="1">
    <citation type="submission" date="2018-08" db="EMBL/GenBank/DDBJ databases">
        <authorList>
            <person name="Chevrot R."/>
        </authorList>
    </citation>
    <scope>NUCLEOTIDE SEQUENCE [LARGE SCALE GENOMIC DNA]</scope>
</reference>
<proteinExistence type="predicted"/>
<sequence length="143" mass="16816">MDTLGIWSSGKFFYACFEDSVVVFTGTDIGYIMFFNLGCEDIIVFKHRKDADGEYISTRFECSFEDGKLTHIERVKLEEKFTYKQYEEEIYTGEVVEVIEFDKPVIMDDSRFGLETRDVESSRILLTIQKRLQLIPEEYRALL</sequence>
<dbReference type="AlphaFoldDB" id="A0A383R7N1"/>
<name>A0A383R7N1_PAEAL</name>